<comment type="catalytic activity">
    <reaction evidence="9 11">
        <text>Couples ATP hydrolysis with the unwinding of duplex DNA by translocating in the 3'-5' direction.</text>
        <dbReference type="EC" id="5.6.2.4"/>
    </reaction>
</comment>
<dbReference type="GO" id="GO:0043138">
    <property type="term" value="F:3'-5' DNA helicase activity"/>
    <property type="evidence" value="ECO:0007669"/>
    <property type="project" value="UniProtKB-UniRule"/>
</dbReference>
<sequence length="722" mass="82070">MDGCGKELDVEKLLEYGLPRTYIELLKNRGITKLNPVQKSAVKKGLFNNKNLLVSAPTASGKTLIGEMALVHNTINKDMIGLYLVPLRALASEKYYEFKELEKLGLRIGITTGDYESPAEYLGRYNIVVATYERFDSLLRLKPRWLNRIGVIVVDEFHMIGDPERGPILEMIIARMLSSRVQIIGLSATIGNPDVLAEWVNAELVDDPYRPVELVEGVYDKKNHVIVFEDGRRKKIIHRIGGAALNISLQSISSGIQVLVFVHNRRKTEEWAFKLSEHMGLFKHLIDKNKLSQILEELKESPSRLEREKLEYLISRGVAFHHAGLSSVARRVVEKGFRERIIRAVFATPTLAAGVNLPARRVLVSIKRYSPVRRRTVNIAVYEYKQMAGRAGRPTYDPYGEAIIYDASSLSEGMRFIRGRLEPITSKLNNERSLRIHVLALIASRHANTLDEIINVFKNTLFAAEYRDLAYLKSTLDIVLDDLLDWGMIKSTGNNGFVATRLGSITSITYLDPLSVNRYLENVKDNVGDLYYLMLITQTPDYLRSKPYISNKLVELYEEEALELSDEGIIPEPPKTFDYYDYYTWLQSFVQAKMLHEWINEVGEDEIVEKYSIGPGDVYSARDTASWIAGALSRVEKVLGNTFRANKLEKLSLRLEYGVKEDALELVELQGIGRVRARTLIKNGIKSLKDLVNTPPSKIESLPGFGPRLVRSLYEQLRERRD</sequence>
<evidence type="ECO:0000256" key="9">
    <source>
        <dbReference type="ARBA" id="ARBA00034617"/>
    </source>
</evidence>
<evidence type="ECO:0000256" key="10">
    <source>
        <dbReference type="ARBA" id="ARBA00048988"/>
    </source>
</evidence>
<evidence type="ECO:0000256" key="6">
    <source>
        <dbReference type="ARBA" id="ARBA00023125"/>
    </source>
</evidence>
<keyword evidence="3 11" id="KW-0378">Hydrolase</keyword>
<dbReference type="InterPro" id="IPR046931">
    <property type="entry name" value="HTH_61"/>
</dbReference>
<dbReference type="KEGG" id="shc:Shell_0610"/>
<dbReference type="CDD" id="cd18028">
    <property type="entry name" value="DEXHc_archSki2"/>
    <property type="match status" value="1"/>
</dbReference>
<dbReference type="GO" id="GO:0003677">
    <property type="term" value="F:DNA binding"/>
    <property type="evidence" value="ECO:0007669"/>
    <property type="project" value="UniProtKB-UniRule"/>
</dbReference>
<name>D7DC38_STAHD</name>
<dbReference type="InterPro" id="IPR001650">
    <property type="entry name" value="Helicase_C-like"/>
</dbReference>
<dbReference type="AlphaFoldDB" id="D7DC38"/>
<keyword evidence="4 11" id="KW-0347">Helicase</keyword>
<dbReference type="Proteomes" id="UP000002573">
    <property type="component" value="Chromosome"/>
</dbReference>
<dbReference type="Pfam" id="PF14520">
    <property type="entry name" value="HHH_5"/>
    <property type="match status" value="1"/>
</dbReference>
<dbReference type="Pfam" id="PF00270">
    <property type="entry name" value="DEAD"/>
    <property type="match status" value="1"/>
</dbReference>
<dbReference type="SUPFAM" id="SSF46785">
    <property type="entry name" value="Winged helix' DNA-binding domain"/>
    <property type="match status" value="1"/>
</dbReference>
<dbReference type="PANTHER" id="PTHR47961:SF10">
    <property type="entry name" value="ATP-DEPENDENT DNA HELICASE HEL308"/>
    <property type="match status" value="1"/>
</dbReference>
<feature type="domain" description="Helicase ATP-binding" evidence="12">
    <location>
        <begin position="43"/>
        <end position="208"/>
    </location>
</feature>
<dbReference type="InterPro" id="IPR050474">
    <property type="entry name" value="Hel308_SKI2-like"/>
</dbReference>
<comment type="subunit">
    <text evidence="11">Monomer.</text>
</comment>
<dbReference type="STRING" id="591019.Shell_0610"/>
<evidence type="ECO:0000256" key="2">
    <source>
        <dbReference type="ARBA" id="ARBA00022763"/>
    </source>
</evidence>
<evidence type="ECO:0000256" key="8">
    <source>
        <dbReference type="ARBA" id="ARBA00023235"/>
    </source>
</evidence>
<evidence type="ECO:0000256" key="1">
    <source>
        <dbReference type="ARBA" id="ARBA00022741"/>
    </source>
</evidence>
<dbReference type="SUPFAM" id="SSF158702">
    <property type="entry name" value="Sec63 N-terminal domain-like"/>
    <property type="match status" value="1"/>
</dbReference>
<dbReference type="InterPro" id="IPR022965">
    <property type="entry name" value="Helicase_Hel308"/>
</dbReference>
<keyword evidence="6 11" id="KW-0238">DNA-binding</keyword>
<dbReference type="GO" id="GO:0006281">
    <property type="term" value="P:DNA repair"/>
    <property type="evidence" value="ECO:0007669"/>
    <property type="project" value="UniProtKB-UniRule"/>
</dbReference>
<keyword evidence="7 11" id="KW-0234">DNA repair</keyword>
<organism evidence="14 15">
    <name type="scientific">Staphylothermus hellenicus (strain DSM 12710 / JCM 10830 / BK20S6-10-b1 / P8)</name>
    <dbReference type="NCBI Taxonomy" id="591019"/>
    <lineage>
        <taxon>Archaea</taxon>
        <taxon>Thermoproteota</taxon>
        <taxon>Thermoprotei</taxon>
        <taxon>Desulfurococcales</taxon>
        <taxon>Desulfurococcaceae</taxon>
        <taxon>Staphylothermus</taxon>
    </lineage>
</organism>
<comment type="catalytic activity">
    <reaction evidence="10 11">
        <text>ATP + H2O = ADP + phosphate + H(+)</text>
        <dbReference type="Rhea" id="RHEA:13065"/>
        <dbReference type="ChEBI" id="CHEBI:15377"/>
        <dbReference type="ChEBI" id="CHEBI:15378"/>
        <dbReference type="ChEBI" id="CHEBI:30616"/>
        <dbReference type="ChEBI" id="CHEBI:43474"/>
        <dbReference type="ChEBI" id="CHEBI:456216"/>
        <dbReference type="EC" id="5.6.2.4"/>
    </reaction>
</comment>
<evidence type="ECO:0000256" key="4">
    <source>
        <dbReference type="ARBA" id="ARBA00022806"/>
    </source>
</evidence>
<evidence type="ECO:0000313" key="14">
    <source>
        <dbReference type="EMBL" id="ADI31735.1"/>
    </source>
</evidence>
<dbReference type="Pfam" id="PF20470">
    <property type="entry name" value="HTH_61"/>
    <property type="match status" value="1"/>
</dbReference>
<dbReference type="InterPro" id="IPR036390">
    <property type="entry name" value="WH_DNA-bd_sf"/>
</dbReference>
<dbReference type="InterPro" id="IPR014001">
    <property type="entry name" value="Helicase_ATP-bd"/>
</dbReference>
<reference evidence="15" key="1">
    <citation type="submission" date="2010-05" db="EMBL/GenBank/DDBJ databases">
        <title>Complete sequence of Staphylothermus hellenicus DSM 12710.</title>
        <authorList>
            <consortium name="US DOE Joint Genome Institute"/>
            <person name="Lucas S."/>
            <person name="Copeland A."/>
            <person name="Lapidus A."/>
            <person name="Cheng J.-F."/>
            <person name="Bruce D."/>
            <person name="Goodwin L."/>
            <person name="Pitluck S."/>
            <person name="Davenport K."/>
            <person name="Detter J.C."/>
            <person name="Han C."/>
            <person name="Tapia R."/>
            <person name="Larimer F."/>
            <person name="Land M."/>
            <person name="Hauser L."/>
            <person name="Kyrpides N."/>
            <person name="Mikhailova N."/>
            <person name="Anderson I.J."/>
            <person name="Woyke T."/>
        </authorList>
    </citation>
    <scope>NUCLEOTIDE SEQUENCE [LARGE SCALE GENOMIC DNA]</scope>
    <source>
        <strain evidence="15">DSM 12710 / JCM 10830 / BK20S6-10-b1 / P8</strain>
    </source>
</reference>
<dbReference type="GO" id="GO:0016887">
    <property type="term" value="F:ATP hydrolysis activity"/>
    <property type="evidence" value="ECO:0007669"/>
    <property type="project" value="RHEA"/>
</dbReference>
<evidence type="ECO:0000259" key="13">
    <source>
        <dbReference type="PROSITE" id="PS51194"/>
    </source>
</evidence>
<feature type="binding site" evidence="11">
    <location>
        <position position="38"/>
    </location>
    <ligand>
        <name>ATP</name>
        <dbReference type="ChEBI" id="CHEBI:30616"/>
    </ligand>
</feature>
<comment type="function">
    <text evidence="11">DNA-dependent ATPase and 3'-5' DNA helicase that may be involved in repair of stalled replication forks.</text>
</comment>
<accession>D7DC38</accession>
<dbReference type="SMART" id="SM00490">
    <property type="entry name" value="HELICc"/>
    <property type="match status" value="1"/>
</dbReference>
<dbReference type="InterPro" id="IPR011545">
    <property type="entry name" value="DEAD/DEAH_box_helicase_dom"/>
</dbReference>
<dbReference type="PROSITE" id="PS51194">
    <property type="entry name" value="HELICASE_CTER"/>
    <property type="match status" value="1"/>
</dbReference>
<protein>
    <recommendedName>
        <fullName evidence="11">ATP-dependent DNA helicase Hel308</fullName>
        <ecNumber evidence="11">5.6.2.4</ecNumber>
    </recommendedName>
    <alternativeName>
        <fullName evidence="11">DNA 3'-5' helicase Hel308</fullName>
    </alternativeName>
</protein>
<keyword evidence="8 11" id="KW-0413">Isomerase</keyword>
<gene>
    <name evidence="11" type="primary">hel308</name>
    <name evidence="14" type="ordered locus">Shell_0610</name>
</gene>
<evidence type="ECO:0000256" key="3">
    <source>
        <dbReference type="ARBA" id="ARBA00022801"/>
    </source>
</evidence>
<dbReference type="SUPFAM" id="SSF52540">
    <property type="entry name" value="P-loop containing nucleoside triphosphate hydrolases"/>
    <property type="match status" value="2"/>
</dbReference>
<dbReference type="Pfam" id="PF00271">
    <property type="entry name" value="Helicase_C"/>
    <property type="match status" value="1"/>
</dbReference>
<evidence type="ECO:0000256" key="11">
    <source>
        <dbReference type="HAMAP-Rule" id="MF_00442"/>
    </source>
</evidence>
<keyword evidence="5 11" id="KW-0067">ATP-binding</keyword>
<dbReference type="HOGENOM" id="CLU_006553_3_0_2"/>
<dbReference type="InterPro" id="IPR027417">
    <property type="entry name" value="P-loop_NTPase"/>
</dbReference>
<keyword evidence="15" id="KW-1185">Reference proteome</keyword>
<dbReference type="Gene3D" id="1.10.3380.30">
    <property type="match status" value="1"/>
</dbReference>
<dbReference type="SMART" id="SM00487">
    <property type="entry name" value="DEXDc"/>
    <property type="match status" value="1"/>
</dbReference>
<evidence type="ECO:0000313" key="15">
    <source>
        <dbReference type="Proteomes" id="UP000002573"/>
    </source>
</evidence>
<dbReference type="PROSITE" id="PS51192">
    <property type="entry name" value="HELICASE_ATP_BIND_1"/>
    <property type="match status" value="1"/>
</dbReference>
<dbReference type="Gene3D" id="3.40.50.300">
    <property type="entry name" value="P-loop containing nucleotide triphosphate hydrolases"/>
    <property type="match status" value="2"/>
</dbReference>
<dbReference type="Gene3D" id="1.10.150.20">
    <property type="entry name" value="5' to 3' exonuclease, C-terminal subdomain"/>
    <property type="match status" value="1"/>
</dbReference>
<dbReference type="Pfam" id="PF21280">
    <property type="entry name" value="Helicase_dom4_arc"/>
    <property type="match status" value="1"/>
</dbReference>
<dbReference type="PANTHER" id="PTHR47961">
    <property type="entry name" value="DNA POLYMERASE THETA, PUTATIVE (AFU_ORTHOLOGUE AFUA_1G05260)-RELATED"/>
    <property type="match status" value="1"/>
</dbReference>
<dbReference type="EMBL" id="CP002051">
    <property type="protein sequence ID" value="ADI31735.1"/>
    <property type="molecule type" value="Genomic_DNA"/>
</dbReference>
<evidence type="ECO:0000256" key="7">
    <source>
        <dbReference type="ARBA" id="ARBA00023204"/>
    </source>
</evidence>
<dbReference type="HAMAP" id="MF_00442">
    <property type="entry name" value="Helicase_Hel308"/>
    <property type="match status" value="1"/>
</dbReference>
<feature type="domain" description="Helicase C-terminal" evidence="13">
    <location>
        <begin position="248"/>
        <end position="432"/>
    </location>
</feature>
<dbReference type="eggNOG" id="arCOG00553">
    <property type="taxonomic scope" value="Archaea"/>
</dbReference>
<reference evidence="14 15" key="2">
    <citation type="journal article" date="2011" name="Stand. Genomic Sci.">
        <title>Complete genome sequence of Staphylothermus hellenicus P8.</title>
        <authorList>
            <person name="Anderson I."/>
            <person name="Wirth R."/>
            <person name="Lucas S."/>
            <person name="Copeland A."/>
            <person name="Lapidus A."/>
            <person name="Cheng J.F."/>
            <person name="Goodwin L."/>
            <person name="Pitluck S."/>
            <person name="Davenport K."/>
            <person name="Detter J.C."/>
            <person name="Han C."/>
            <person name="Tapia R."/>
            <person name="Land M."/>
            <person name="Hauser L."/>
            <person name="Pati A."/>
            <person name="Mikhailova N."/>
            <person name="Woyke T."/>
            <person name="Klenk H.P."/>
            <person name="Kyrpides N."/>
            <person name="Ivanova N."/>
        </authorList>
    </citation>
    <scope>NUCLEOTIDE SEQUENCE [LARGE SCALE GENOMIC DNA]</scope>
    <source>
        <strain evidence="15">DSM 12710 / JCM 10830 / BK20S6-10-b1 / P8</strain>
    </source>
</reference>
<keyword evidence="2 11" id="KW-0227">DNA damage</keyword>
<keyword evidence="1 11" id="KW-0547">Nucleotide-binding</keyword>
<proteinExistence type="inferred from homology"/>
<evidence type="ECO:0000256" key="5">
    <source>
        <dbReference type="ARBA" id="ARBA00022840"/>
    </source>
</evidence>
<comment type="similarity">
    <text evidence="11">Belongs to the helicase family. Hel308 subfamily.</text>
</comment>
<dbReference type="InterPro" id="IPR048772">
    <property type="entry name" value="Hel308-like_dom4"/>
</dbReference>
<dbReference type="GO" id="GO:0005524">
    <property type="term" value="F:ATP binding"/>
    <property type="evidence" value="ECO:0007669"/>
    <property type="project" value="UniProtKB-UniRule"/>
</dbReference>
<evidence type="ECO:0000259" key="12">
    <source>
        <dbReference type="PROSITE" id="PS51192"/>
    </source>
</evidence>
<dbReference type="CDD" id="cd18795">
    <property type="entry name" value="SF2_C_Ski2"/>
    <property type="match status" value="1"/>
</dbReference>
<dbReference type="EC" id="5.6.2.4" evidence="11"/>